<gene>
    <name evidence="12" type="ORF">HYH03_012235</name>
</gene>
<keyword evidence="8" id="KW-0961">Cell wall biogenesis/degradation</keyword>
<keyword evidence="7" id="KW-0325">Glycoprotein</keyword>
<dbReference type="Gene3D" id="2.60.120.200">
    <property type="match status" value="1"/>
</dbReference>
<reference evidence="12" key="1">
    <citation type="journal article" date="2020" name="bioRxiv">
        <title>Comparative genomics of Chlamydomonas.</title>
        <authorList>
            <person name="Craig R.J."/>
            <person name="Hasan A.R."/>
            <person name="Ness R.W."/>
            <person name="Keightley P.D."/>
        </authorList>
    </citation>
    <scope>NUCLEOTIDE SEQUENCE</scope>
    <source>
        <strain evidence="12">CCAP 11/70</strain>
    </source>
</reference>
<dbReference type="EMBL" id="JAEHOE010000075">
    <property type="protein sequence ID" value="KAG2489211.1"/>
    <property type="molecule type" value="Genomic_DNA"/>
</dbReference>
<proteinExistence type="inferred from homology"/>
<feature type="compositionally biased region" description="Pro residues" evidence="9">
    <location>
        <begin position="445"/>
        <end position="457"/>
    </location>
</feature>
<evidence type="ECO:0000256" key="1">
    <source>
        <dbReference type="ARBA" id="ARBA00004606"/>
    </source>
</evidence>
<feature type="region of interest" description="Disordered" evidence="9">
    <location>
        <begin position="441"/>
        <end position="469"/>
    </location>
</feature>
<evidence type="ECO:0000256" key="4">
    <source>
        <dbReference type="ARBA" id="ARBA00022968"/>
    </source>
</evidence>
<accession>A0A835XSD0</accession>
<keyword evidence="3" id="KW-0812">Transmembrane</keyword>
<dbReference type="Pfam" id="PF03935">
    <property type="entry name" value="SKN1_KRE6_Sbg1"/>
    <property type="match status" value="1"/>
</dbReference>
<dbReference type="OrthoDB" id="522664at2759"/>
<feature type="chain" id="PRO_5032720652" description="GH16 domain-containing protein" evidence="10">
    <location>
        <begin position="23"/>
        <end position="495"/>
    </location>
</feature>
<comment type="similarity">
    <text evidence="2">Belongs to the SKN1/KRE6 family.</text>
</comment>
<evidence type="ECO:0000259" key="11">
    <source>
        <dbReference type="PROSITE" id="PS51762"/>
    </source>
</evidence>
<dbReference type="PANTHER" id="PTHR31361:SF1">
    <property type="entry name" value="BETA-GLUCAN SYNTHESIS-ASSOCIATED PROTEIN KRE6-RELATED"/>
    <property type="match status" value="1"/>
</dbReference>
<evidence type="ECO:0000256" key="10">
    <source>
        <dbReference type="SAM" id="SignalP"/>
    </source>
</evidence>
<keyword evidence="4" id="KW-0735">Signal-anchor</keyword>
<dbReference type="AlphaFoldDB" id="A0A835XSD0"/>
<protein>
    <recommendedName>
        <fullName evidence="11">GH16 domain-containing protein</fullName>
    </recommendedName>
</protein>
<evidence type="ECO:0000256" key="8">
    <source>
        <dbReference type="ARBA" id="ARBA00023316"/>
    </source>
</evidence>
<dbReference type="InterPro" id="IPR000757">
    <property type="entry name" value="Beta-glucanase-like"/>
</dbReference>
<evidence type="ECO:0000313" key="13">
    <source>
        <dbReference type="Proteomes" id="UP000612055"/>
    </source>
</evidence>
<evidence type="ECO:0000256" key="2">
    <source>
        <dbReference type="ARBA" id="ARBA00010962"/>
    </source>
</evidence>
<dbReference type="InterPro" id="IPR005629">
    <property type="entry name" value="Skn1/Kre6/Sbg1"/>
</dbReference>
<organism evidence="12 13">
    <name type="scientific">Edaphochlamys debaryana</name>
    <dbReference type="NCBI Taxonomy" id="47281"/>
    <lineage>
        <taxon>Eukaryota</taxon>
        <taxon>Viridiplantae</taxon>
        <taxon>Chlorophyta</taxon>
        <taxon>core chlorophytes</taxon>
        <taxon>Chlorophyceae</taxon>
        <taxon>CS clade</taxon>
        <taxon>Chlamydomonadales</taxon>
        <taxon>Chlamydomonadales incertae sedis</taxon>
        <taxon>Edaphochlamys</taxon>
    </lineage>
</organism>
<dbReference type="SUPFAM" id="SSF49899">
    <property type="entry name" value="Concanavalin A-like lectins/glucanases"/>
    <property type="match status" value="1"/>
</dbReference>
<name>A0A835XSD0_9CHLO</name>
<evidence type="ECO:0000256" key="3">
    <source>
        <dbReference type="ARBA" id="ARBA00022692"/>
    </source>
</evidence>
<dbReference type="InterPro" id="IPR013320">
    <property type="entry name" value="ConA-like_dom_sf"/>
</dbReference>
<evidence type="ECO:0000313" key="12">
    <source>
        <dbReference type="EMBL" id="KAG2489211.1"/>
    </source>
</evidence>
<dbReference type="GO" id="GO:0005886">
    <property type="term" value="C:plasma membrane"/>
    <property type="evidence" value="ECO:0007669"/>
    <property type="project" value="TreeGrafter"/>
</dbReference>
<keyword evidence="5" id="KW-1133">Transmembrane helix</keyword>
<dbReference type="GO" id="GO:0071555">
    <property type="term" value="P:cell wall organization"/>
    <property type="evidence" value="ECO:0007669"/>
    <property type="project" value="UniProtKB-KW"/>
</dbReference>
<feature type="domain" description="GH16" evidence="11">
    <location>
        <begin position="50"/>
        <end position="400"/>
    </location>
</feature>
<evidence type="ECO:0000256" key="6">
    <source>
        <dbReference type="ARBA" id="ARBA00023136"/>
    </source>
</evidence>
<dbReference type="Proteomes" id="UP000612055">
    <property type="component" value="Unassembled WGS sequence"/>
</dbReference>
<comment type="subcellular location">
    <subcellularLocation>
        <location evidence="1">Membrane</location>
        <topology evidence="1">Single-pass type II membrane protein</topology>
    </subcellularLocation>
</comment>
<keyword evidence="10" id="KW-0732">Signal</keyword>
<evidence type="ECO:0000256" key="7">
    <source>
        <dbReference type="ARBA" id="ARBA00023180"/>
    </source>
</evidence>
<comment type="caution">
    <text evidence="12">The sequence shown here is derived from an EMBL/GenBank/DDBJ whole genome shotgun (WGS) entry which is preliminary data.</text>
</comment>
<dbReference type="PROSITE" id="PS51762">
    <property type="entry name" value="GH16_2"/>
    <property type="match status" value="1"/>
</dbReference>
<keyword evidence="13" id="KW-1185">Reference proteome</keyword>
<evidence type="ECO:0000256" key="5">
    <source>
        <dbReference type="ARBA" id="ARBA00022989"/>
    </source>
</evidence>
<dbReference type="GO" id="GO:0015926">
    <property type="term" value="F:glucosidase activity"/>
    <property type="evidence" value="ECO:0007669"/>
    <property type="project" value="TreeGrafter"/>
</dbReference>
<dbReference type="GO" id="GO:0006078">
    <property type="term" value="P:(1-&gt;6)-beta-D-glucan biosynthetic process"/>
    <property type="evidence" value="ECO:0007669"/>
    <property type="project" value="TreeGrafter"/>
</dbReference>
<feature type="signal peptide" evidence="10">
    <location>
        <begin position="1"/>
        <end position="22"/>
    </location>
</feature>
<dbReference type="PANTHER" id="PTHR31361">
    <property type="entry name" value="BETA-GLUCAN SYNTHESIS-ASSOCIATED PROTEIN KRE6-RELATED"/>
    <property type="match status" value="1"/>
</dbReference>
<evidence type="ECO:0000256" key="9">
    <source>
        <dbReference type="SAM" id="MobiDB-lite"/>
    </source>
</evidence>
<keyword evidence="6" id="KW-0472">Membrane</keyword>
<dbReference type="GO" id="GO:0005789">
    <property type="term" value="C:endoplasmic reticulum membrane"/>
    <property type="evidence" value="ECO:0007669"/>
    <property type="project" value="TreeGrafter"/>
</dbReference>
<sequence>MSPGRRSHFFALLSLLASGLTSKDTPPSACTKTRCRSEYYSCLGESGWPSRWKEVGVPPRNEDMVLVFSDEFDDPNRDFAPGKDYKWQALDLWYVNNDAAVFRNKAVTVQDGKLVLTATKEPNRAPMSDLGGDFLTDEMEFTSGGYMEVSAKMPGDTKIGGFWPSVFTLLGNLGRAGYKRSTEGVWPHSYNTCDAIVTQKFPDWSNNTQRINRCNGTQGRGAPKIDLFEVGVWYRTDNQGNFPTCQVSTSLPIAPVLPPGVSWLDDQEALLLPTWNDTPLHSSDNPYRGDLLANYVSGVHNLNASYFNSFQRWGLDWQPGEYIRWYINDVLIQEINKKALVARTNGAGQSVAERFIPLEPSYVNIFLTMADNFAPIDRPNIKFPATLEVDYIRIWQQQDQINIGCSPPDFPTQDYINENRNMYLVSGLPGFTDFVGDSSVIGPIGKPPPGPPPPPATSTPESGSNPGAAGRAVPSLGLWLLSGLGALALWRLQAL</sequence>